<evidence type="ECO:0000313" key="2">
    <source>
        <dbReference type="Proteomes" id="UP000738349"/>
    </source>
</evidence>
<proteinExistence type="predicted"/>
<gene>
    <name evidence="1" type="ORF">EDB81DRAFT_660253</name>
</gene>
<sequence length="177" mass="20048">NKYENLEGVIKVDKKDLFEERARKLGEKYGLEIKQKEWHSAESTALRVEKPIGIRVHRTCATCSATFSCAKECPTCGSTKYRRCTPRRTETEKIASQKRRAARLKADKENVSIIPHYGADFKMRVLKRPNKTISPCRKCQPQKCTSCAQLKPRKADPEPDADVLNSVPAMIEALKLG</sequence>
<organism evidence="1 2">
    <name type="scientific">Dactylonectria macrodidyma</name>
    <dbReference type="NCBI Taxonomy" id="307937"/>
    <lineage>
        <taxon>Eukaryota</taxon>
        <taxon>Fungi</taxon>
        <taxon>Dikarya</taxon>
        <taxon>Ascomycota</taxon>
        <taxon>Pezizomycotina</taxon>
        <taxon>Sordariomycetes</taxon>
        <taxon>Hypocreomycetidae</taxon>
        <taxon>Hypocreales</taxon>
        <taxon>Nectriaceae</taxon>
        <taxon>Dactylonectria</taxon>
    </lineage>
</organism>
<reference evidence="1" key="1">
    <citation type="journal article" date="2021" name="Nat. Commun.">
        <title>Genetic determinants of endophytism in the Arabidopsis root mycobiome.</title>
        <authorList>
            <person name="Mesny F."/>
            <person name="Miyauchi S."/>
            <person name="Thiergart T."/>
            <person name="Pickel B."/>
            <person name="Atanasova L."/>
            <person name="Karlsson M."/>
            <person name="Huettel B."/>
            <person name="Barry K.W."/>
            <person name="Haridas S."/>
            <person name="Chen C."/>
            <person name="Bauer D."/>
            <person name="Andreopoulos W."/>
            <person name="Pangilinan J."/>
            <person name="LaButti K."/>
            <person name="Riley R."/>
            <person name="Lipzen A."/>
            <person name="Clum A."/>
            <person name="Drula E."/>
            <person name="Henrissat B."/>
            <person name="Kohler A."/>
            <person name="Grigoriev I.V."/>
            <person name="Martin F.M."/>
            <person name="Hacquard S."/>
        </authorList>
    </citation>
    <scope>NUCLEOTIDE SEQUENCE</scope>
    <source>
        <strain evidence="1">MPI-CAGE-AT-0147</strain>
    </source>
</reference>
<dbReference type="EMBL" id="JAGMUV010000017">
    <property type="protein sequence ID" value="KAH7130875.1"/>
    <property type="molecule type" value="Genomic_DNA"/>
</dbReference>
<comment type="caution">
    <text evidence="1">The sequence shown here is derived from an EMBL/GenBank/DDBJ whole genome shotgun (WGS) entry which is preliminary data.</text>
</comment>
<protein>
    <submittedName>
        <fullName evidence="1">Uncharacterized protein</fullName>
    </submittedName>
</protein>
<evidence type="ECO:0000313" key="1">
    <source>
        <dbReference type="EMBL" id="KAH7130875.1"/>
    </source>
</evidence>
<dbReference type="AlphaFoldDB" id="A0A9P9E2Q7"/>
<name>A0A9P9E2Q7_9HYPO</name>
<keyword evidence="2" id="KW-1185">Reference proteome</keyword>
<accession>A0A9P9E2Q7</accession>
<dbReference type="Proteomes" id="UP000738349">
    <property type="component" value="Unassembled WGS sequence"/>
</dbReference>
<feature type="non-terminal residue" evidence="1">
    <location>
        <position position="1"/>
    </location>
</feature>
<dbReference type="OrthoDB" id="5370011at2759"/>